<protein>
    <submittedName>
        <fullName evidence="1">Uncharacterized protein</fullName>
    </submittedName>
</protein>
<dbReference type="EMBL" id="CAAALY010049575">
    <property type="protein sequence ID" value="VEL21099.1"/>
    <property type="molecule type" value="Genomic_DNA"/>
</dbReference>
<gene>
    <name evidence="1" type="ORF">PXEA_LOCUS14539</name>
</gene>
<evidence type="ECO:0000313" key="1">
    <source>
        <dbReference type="EMBL" id="VEL21099.1"/>
    </source>
</evidence>
<keyword evidence="2" id="KW-1185">Reference proteome</keyword>
<proteinExistence type="predicted"/>
<name>A0A3S5BEA2_9PLAT</name>
<evidence type="ECO:0000313" key="2">
    <source>
        <dbReference type="Proteomes" id="UP000784294"/>
    </source>
</evidence>
<organism evidence="1 2">
    <name type="scientific">Protopolystoma xenopodis</name>
    <dbReference type="NCBI Taxonomy" id="117903"/>
    <lineage>
        <taxon>Eukaryota</taxon>
        <taxon>Metazoa</taxon>
        <taxon>Spiralia</taxon>
        <taxon>Lophotrochozoa</taxon>
        <taxon>Platyhelminthes</taxon>
        <taxon>Monogenea</taxon>
        <taxon>Polyopisthocotylea</taxon>
        <taxon>Polystomatidea</taxon>
        <taxon>Polystomatidae</taxon>
        <taxon>Protopolystoma</taxon>
    </lineage>
</organism>
<dbReference type="Proteomes" id="UP000784294">
    <property type="component" value="Unassembled WGS sequence"/>
</dbReference>
<sequence length="291" mass="31388">MLPVFTGWDPLGLQLLLIIFPFANFNSAFTTPKLIGSATNHQQLTLLTVPREALVYPVWSVAQTSHGVASSTPPMGLYSEASRPIGLELGQSVATEAKVMALAMSKLAWPGGPHRQGSGNLTAFLLSTRPPRTDETTTTQFDFTSDSSYSYSPSYGSGFSSSADVTDTTIKSETGDTNQSYPLTFSEKNMSSCTTTLTIPELSTASWQASSEKIEKRLTSSSVEGSVEPWIPPNLPPKPGSLASAVSKEKEANVQGHRRSWRRLGNSQNYIYQLTYLNDSKARCNDGSSAG</sequence>
<dbReference type="AlphaFoldDB" id="A0A3S5BEA2"/>
<reference evidence="1" key="1">
    <citation type="submission" date="2018-11" db="EMBL/GenBank/DDBJ databases">
        <authorList>
            <consortium name="Pathogen Informatics"/>
        </authorList>
    </citation>
    <scope>NUCLEOTIDE SEQUENCE</scope>
</reference>
<comment type="caution">
    <text evidence="1">The sequence shown here is derived from an EMBL/GenBank/DDBJ whole genome shotgun (WGS) entry which is preliminary data.</text>
</comment>
<accession>A0A3S5BEA2</accession>